<proteinExistence type="predicted"/>
<feature type="compositionally biased region" description="Pro residues" evidence="2">
    <location>
        <begin position="45"/>
        <end position="56"/>
    </location>
</feature>
<dbReference type="GO" id="GO:0007076">
    <property type="term" value="P:mitotic chromosome condensation"/>
    <property type="evidence" value="ECO:0007669"/>
    <property type="project" value="TreeGrafter"/>
</dbReference>
<feature type="region of interest" description="Disordered" evidence="2">
    <location>
        <begin position="1435"/>
        <end position="1454"/>
    </location>
</feature>
<sequence>MSLSDWDSNSSRDEERYLKHQHSASSDHGVRALVPMWDSSDPERAPPPLPLNPNPQSPGFTSRAGTSSAIQSAHAALNERARENSAVVRRGDGSPERSLIKGGSHRRLQSLQPGSVRDLSLMIEGNWSKSELRPSTPTTPRELPPEPRSDRDYSANSTPIPGPSLTPILRPTARRLPQSILGENTPPQSSTMLTLQTMGAKTSSREAEPALSNITNGATPKQHPYSEDVCAQLLTLTNIATSLQKEMSALSRRSRDNATDLLSLKEATKSRDEDVRKSLRELVGNISDQSGRITSFNGPYLDNKPFGSPPTHSRAFQLPRIPSPKSFAESIDRGSISTPSLSGADTSASLMILEKIWSGLGTKEGQESLVGLLTQLSQKLSGLATSAKVDELADYVRSQAENAIVLGDATRGGSLGGQDMELERSGPMSQRFERLLYSGENRRSSAPGRGAELVNDDLMKIIRSVKDSVAQGGGLTAEVKALVRELRGEVLGMGRELGKRLEKVGHKGMEEAESPSKDEVSRVIDEGLEQMKEQLNNVLREHRRQSAQSQSSQKTVVDYQEIYNAMRAALRDNEASTDNTPDLSREDVIEAVRDAWENYKPEIEVQQLGLERDEVLACLKEGLLEYAPRDERPEAATREEVFKAVVEGLKHFVPPQVDTPASLSREEIIDAVRDCLEEFEFPVAASAVGHELSHSDVVDAVREGLSGLDLPRNDALMALPSNNDEVASRLQEIMEYMKLEFKAASESHHAVIHEAVREGLNGLDLSRDDALMAVPGSSDEVVSRLQEMLEYMKAEFSAVSEEAKENVAANGRDTEQVLDATKDGLENLRLAIEGYVDRVCGASGHEEFMDNMSRTMEEFKEEVSRAVSMSNDSYREELHTQLEGLREIVNSSMVPASTPAVSGVNNQDVLEALHNGLTSLRQEILRPRPETGDILDAIQDGLNDLRAAFERVINKPVDLTANDEVLDALKSGLDGVRSDIETLRDASSERAVAAVATANEEDTSRAIIPADMVKQDDIKNLEVLITQLRIKVEAMEPETESVQRDDLARLEEMLRSVQEGVQEISTREPPAAAAAADDEPSEEERGASGKANGDAASKDDVQAIETILRNTKASLDDLIEGDQAVRKEHLDAIETLVLETRETMTSIFEQLATISQKEDLNALETLVTQLSLGVEEIKERADKTPSVDEEMATKAGVEAVETAVLEIKTALDGLNSTDFAAISNKEDVSNLESILKEAKEKIDTHCESTAKALDDRQAEIVGVADRVTEVKALLEEFQEAIKTKLEEGSSGVDVVGKALEGMSEKLDKNENVSVDLKEMFEAMKTQFEENKEIVAGARLESNEKLQEAADSIGAKIDDKITELVAKYDEFKATLDEKHEASEAREIETEAAVVGTKAIAEDLKLLIDTLGSTVTDSLEKMEEASKTVFSRVDDLATRTEESETEGKTEHQQTRDHVQQAVVAVEGLQGEMKEYQPKILEAVKDVLLLVGEHFEHSKSATTELQDKISEAKPVEQALPPPEKYDDSAVQEKLNLIAEQKYDDSEVKERLDRLAEQRYDDSTVHEKLDKLVDHSAASVEAFAQLETLDKVHQSVVKTAAEISLFLSSQRQRIENDNEDREKTLQDTVVELERKLAEREHMEAAILSLKDEEDRLRNSVLNLRTEQESLIRQKTRLTGDVSSLETALRLRKDELSDMEHRAERLERRILEGVMDHSRVLLMAKGNKGRDAMDRKRVKKTAGEDGEGGRAKPNRSAVNMALAAKRNLGIPSQNGSARRIASLSQMNSNSTSGLVKRSQSVRTAAGNALRKRSWGGVVKGFGEEDKENLGVGETVEELEEPDTAAPSPAASLVGYPADNDSVLDSLVDDDGGEGSDTGTLRRSSVGTTVMSSQYTESDGGYSEYDGTESDWTESQVGSLVGMEAGAENGLVVYEQ</sequence>
<dbReference type="GO" id="GO:0000796">
    <property type="term" value="C:condensin complex"/>
    <property type="evidence" value="ECO:0007669"/>
    <property type="project" value="TreeGrafter"/>
</dbReference>
<feature type="compositionally biased region" description="Basic and acidic residues" evidence="2">
    <location>
        <begin position="1723"/>
        <end position="1745"/>
    </location>
</feature>
<dbReference type="STRING" id="1081105.A0A167KBF2"/>
<dbReference type="GO" id="GO:0000793">
    <property type="term" value="C:condensed chromosome"/>
    <property type="evidence" value="ECO:0007669"/>
    <property type="project" value="TreeGrafter"/>
</dbReference>
<feature type="region of interest" description="Disordered" evidence="2">
    <location>
        <begin position="1722"/>
        <end position="1750"/>
    </location>
</feature>
<reference evidence="3 4" key="1">
    <citation type="journal article" date="2016" name="Genome Biol. Evol.">
        <title>Divergent and convergent evolution of fungal pathogenicity.</title>
        <authorList>
            <person name="Shang Y."/>
            <person name="Xiao G."/>
            <person name="Zheng P."/>
            <person name="Cen K."/>
            <person name="Zhan S."/>
            <person name="Wang C."/>
        </authorList>
    </citation>
    <scope>NUCLEOTIDE SEQUENCE [LARGE SCALE GENOMIC DNA]</scope>
    <source>
        <strain evidence="3 4">RCEF 4871</strain>
    </source>
</reference>
<feature type="region of interest" description="Disordered" evidence="2">
    <location>
        <begin position="1827"/>
        <end position="1910"/>
    </location>
</feature>
<feature type="region of interest" description="Disordered" evidence="2">
    <location>
        <begin position="1060"/>
        <end position="1098"/>
    </location>
</feature>
<evidence type="ECO:0000256" key="1">
    <source>
        <dbReference type="SAM" id="Coils"/>
    </source>
</evidence>
<dbReference type="GO" id="GO:0003682">
    <property type="term" value="F:chromatin binding"/>
    <property type="evidence" value="ECO:0007669"/>
    <property type="project" value="TreeGrafter"/>
</dbReference>
<feature type="region of interest" description="Disordered" evidence="2">
    <location>
        <begin position="1"/>
        <end position="113"/>
    </location>
</feature>
<dbReference type="Proteomes" id="UP000243498">
    <property type="component" value="Unassembled WGS sequence"/>
</dbReference>
<name>A0A167KBF2_METRR</name>
<dbReference type="EMBL" id="AZHC01000001">
    <property type="protein sequence ID" value="OAA51487.1"/>
    <property type="molecule type" value="Genomic_DNA"/>
</dbReference>
<dbReference type="OMA" id="EKYDDSQ"/>
<feature type="compositionally biased region" description="Polar residues" evidence="2">
    <location>
        <begin position="1875"/>
        <end position="1891"/>
    </location>
</feature>
<feature type="compositionally biased region" description="Basic and acidic residues" evidence="2">
    <location>
        <begin position="77"/>
        <end position="99"/>
    </location>
</feature>
<evidence type="ECO:0008006" key="5">
    <source>
        <dbReference type="Google" id="ProtNLM"/>
    </source>
</evidence>
<evidence type="ECO:0000313" key="4">
    <source>
        <dbReference type="Proteomes" id="UP000243498"/>
    </source>
</evidence>
<keyword evidence="4" id="KW-1185">Reference proteome</keyword>
<evidence type="ECO:0000313" key="3">
    <source>
        <dbReference type="EMBL" id="OAA51487.1"/>
    </source>
</evidence>
<feature type="coiled-coil region" evidence="1">
    <location>
        <begin position="1628"/>
        <end position="1704"/>
    </location>
</feature>
<comment type="caution">
    <text evidence="3">The sequence shown here is derived from an EMBL/GenBank/DDBJ whole genome shotgun (WGS) entry which is preliminary data.</text>
</comment>
<dbReference type="GO" id="GO:0000785">
    <property type="term" value="C:chromatin"/>
    <property type="evidence" value="ECO:0007669"/>
    <property type="project" value="TreeGrafter"/>
</dbReference>
<protein>
    <recommendedName>
        <fullName evidence="5">Chromosome segregation ATPase family protein</fullName>
    </recommendedName>
</protein>
<organism evidence="3 4">
    <name type="scientific">Metarhizium rileyi (strain RCEF 4871)</name>
    <name type="common">Nomuraea rileyi</name>
    <dbReference type="NCBI Taxonomy" id="1649241"/>
    <lineage>
        <taxon>Eukaryota</taxon>
        <taxon>Fungi</taxon>
        <taxon>Dikarya</taxon>
        <taxon>Ascomycota</taxon>
        <taxon>Pezizomycotina</taxon>
        <taxon>Sordariomycetes</taxon>
        <taxon>Hypocreomycetidae</taxon>
        <taxon>Hypocreales</taxon>
        <taxon>Clavicipitaceae</taxon>
        <taxon>Metarhizium</taxon>
    </lineage>
</organism>
<evidence type="ECO:0000256" key="2">
    <source>
        <dbReference type="SAM" id="MobiDB-lite"/>
    </source>
</evidence>
<feature type="region of interest" description="Disordered" evidence="2">
    <location>
        <begin position="128"/>
        <end position="170"/>
    </location>
</feature>
<dbReference type="OrthoDB" id="5423371at2759"/>
<gene>
    <name evidence="3" type="ORF">NOR_00080</name>
</gene>
<feature type="compositionally biased region" description="Polar residues" evidence="2">
    <location>
        <begin position="57"/>
        <end position="71"/>
    </location>
</feature>
<dbReference type="PANTHER" id="PTHR43941">
    <property type="entry name" value="STRUCTURAL MAINTENANCE OF CHROMOSOMES PROTEIN 2"/>
    <property type="match status" value="1"/>
</dbReference>
<feature type="coiled-coil region" evidence="1">
    <location>
        <begin position="1228"/>
        <end position="1287"/>
    </location>
</feature>
<dbReference type="PANTHER" id="PTHR43941:SF1">
    <property type="entry name" value="STRUCTURAL MAINTENANCE OF CHROMOSOMES PROTEIN 2"/>
    <property type="match status" value="1"/>
</dbReference>
<keyword evidence="1" id="KW-0175">Coiled coil</keyword>
<accession>A0A167KBF2</accession>
<feature type="compositionally biased region" description="Basic and acidic residues" evidence="2">
    <location>
        <begin position="143"/>
        <end position="153"/>
    </location>
</feature>